<comment type="caution">
    <text evidence="2">The sequence shown here is derived from an EMBL/GenBank/DDBJ whole genome shotgun (WGS) entry which is preliminary data.</text>
</comment>
<evidence type="ECO:0000259" key="1">
    <source>
        <dbReference type="Pfam" id="PF09851"/>
    </source>
</evidence>
<dbReference type="RefSeq" id="WP_379931606.1">
    <property type="nucleotide sequence ID" value="NZ_JBHTHY010000003.1"/>
</dbReference>
<organism evidence="2 3">
    <name type="scientific">Maribacter chungangensis</name>
    <dbReference type="NCBI Taxonomy" id="1069117"/>
    <lineage>
        <taxon>Bacteria</taxon>
        <taxon>Pseudomonadati</taxon>
        <taxon>Bacteroidota</taxon>
        <taxon>Flavobacteriia</taxon>
        <taxon>Flavobacteriales</taxon>
        <taxon>Flavobacteriaceae</taxon>
        <taxon>Maribacter</taxon>
    </lineage>
</organism>
<gene>
    <name evidence="2" type="ORF">ACFQZJ_00590</name>
</gene>
<dbReference type="Pfam" id="PF09851">
    <property type="entry name" value="SHOCT"/>
    <property type="match status" value="1"/>
</dbReference>
<feature type="domain" description="SHOCT" evidence="1">
    <location>
        <begin position="73"/>
        <end position="98"/>
    </location>
</feature>
<dbReference type="InterPro" id="IPR018649">
    <property type="entry name" value="SHOCT"/>
</dbReference>
<evidence type="ECO:0000313" key="2">
    <source>
        <dbReference type="EMBL" id="MFD0795939.1"/>
    </source>
</evidence>
<proteinExistence type="predicted"/>
<name>A0ABW3AYS1_9FLAO</name>
<reference evidence="3" key="1">
    <citation type="journal article" date="2019" name="Int. J. Syst. Evol. Microbiol.">
        <title>The Global Catalogue of Microorganisms (GCM) 10K type strain sequencing project: providing services to taxonomists for standard genome sequencing and annotation.</title>
        <authorList>
            <consortium name="The Broad Institute Genomics Platform"/>
            <consortium name="The Broad Institute Genome Sequencing Center for Infectious Disease"/>
            <person name="Wu L."/>
            <person name="Ma J."/>
        </authorList>
    </citation>
    <scope>NUCLEOTIDE SEQUENCE [LARGE SCALE GENOMIC DNA]</scope>
    <source>
        <strain evidence="3">CCUG 61948</strain>
    </source>
</reference>
<accession>A0ABW3AYS1</accession>
<keyword evidence="3" id="KW-1185">Reference proteome</keyword>
<sequence length="100" mass="10592">MVKYVLEAAADVSIVNAKEQLAIDYSNIKGFNEITALILETKGAKAPTSVAAQPKEIAPTATGSGMADKKIALMDLKDLLDVGVLTQEEFDAEKAKILKG</sequence>
<evidence type="ECO:0000313" key="3">
    <source>
        <dbReference type="Proteomes" id="UP001597012"/>
    </source>
</evidence>
<protein>
    <submittedName>
        <fullName evidence="2">SHOCT domain-containing protein</fullName>
    </submittedName>
</protein>
<dbReference type="Proteomes" id="UP001597012">
    <property type="component" value="Unassembled WGS sequence"/>
</dbReference>
<dbReference type="EMBL" id="JBHTHY010000003">
    <property type="protein sequence ID" value="MFD0795939.1"/>
    <property type="molecule type" value="Genomic_DNA"/>
</dbReference>